<dbReference type="PANTHER" id="PTHR46509">
    <property type="entry name" value="PHOSPHOADENOSINE PHOSPHOSULFATE REDUCTASE"/>
    <property type="match status" value="1"/>
</dbReference>
<feature type="active site" description="Nucleophile; cysteine thiosulfonate intermediate" evidence="4">
    <location>
        <position position="234"/>
    </location>
</feature>
<dbReference type="EC" id="1.8.4.10" evidence="4"/>
<dbReference type="Proteomes" id="UP000677016">
    <property type="component" value="Unassembled WGS sequence"/>
</dbReference>
<keyword evidence="8" id="KW-1185">Reference proteome</keyword>
<organism evidence="7 8">
    <name type="scientific">Phycicoccus avicenniae</name>
    <dbReference type="NCBI Taxonomy" id="2828860"/>
    <lineage>
        <taxon>Bacteria</taxon>
        <taxon>Bacillati</taxon>
        <taxon>Actinomycetota</taxon>
        <taxon>Actinomycetes</taxon>
        <taxon>Micrococcales</taxon>
        <taxon>Intrasporangiaceae</taxon>
        <taxon>Phycicoccus</taxon>
    </lineage>
</organism>
<evidence type="ECO:0000256" key="2">
    <source>
        <dbReference type="ARBA" id="ARBA00023002"/>
    </source>
</evidence>
<evidence type="ECO:0000313" key="7">
    <source>
        <dbReference type="EMBL" id="MBR7743429.1"/>
    </source>
</evidence>
<dbReference type="GO" id="GO:0043866">
    <property type="term" value="F:adenylyl-sulfate reductase (thioredoxin) activity"/>
    <property type="evidence" value="ECO:0007669"/>
    <property type="project" value="UniProtKB-EC"/>
</dbReference>
<dbReference type="EMBL" id="JAGSNF010000012">
    <property type="protein sequence ID" value="MBR7743429.1"/>
    <property type="molecule type" value="Genomic_DNA"/>
</dbReference>
<dbReference type="InterPro" id="IPR004511">
    <property type="entry name" value="PAPS/APS_Rdtase"/>
</dbReference>
<keyword evidence="4" id="KW-0479">Metal-binding</keyword>
<evidence type="ECO:0000256" key="4">
    <source>
        <dbReference type="HAMAP-Rule" id="MF_00063"/>
    </source>
</evidence>
<comment type="catalytic activity">
    <reaction evidence="4">
        <text>[thioredoxin]-disulfide + sulfite + AMP + 2 H(+) = adenosine 5'-phosphosulfate + [thioredoxin]-dithiol</text>
        <dbReference type="Rhea" id="RHEA:21976"/>
        <dbReference type="Rhea" id="RHEA-COMP:10698"/>
        <dbReference type="Rhea" id="RHEA-COMP:10700"/>
        <dbReference type="ChEBI" id="CHEBI:15378"/>
        <dbReference type="ChEBI" id="CHEBI:17359"/>
        <dbReference type="ChEBI" id="CHEBI:29950"/>
        <dbReference type="ChEBI" id="CHEBI:50058"/>
        <dbReference type="ChEBI" id="CHEBI:58243"/>
        <dbReference type="ChEBI" id="CHEBI:456215"/>
        <dbReference type="EC" id="1.8.4.10"/>
    </reaction>
</comment>
<evidence type="ECO:0000256" key="1">
    <source>
        <dbReference type="ARBA" id="ARBA00009732"/>
    </source>
</evidence>
<evidence type="ECO:0000259" key="6">
    <source>
        <dbReference type="Pfam" id="PF01507"/>
    </source>
</evidence>
<dbReference type="Gene3D" id="3.40.50.620">
    <property type="entry name" value="HUPs"/>
    <property type="match status" value="1"/>
</dbReference>
<dbReference type="GO" id="GO:0005737">
    <property type="term" value="C:cytoplasm"/>
    <property type="evidence" value="ECO:0007669"/>
    <property type="project" value="UniProtKB-SubCell"/>
</dbReference>
<evidence type="ECO:0000256" key="5">
    <source>
        <dbReference type="SAM" id="MobiDB-lite"/>
    </source>
</evidence>
<comment type="pathway">
    <text evidence="3 4">Sulfur metabolism; hydrogen sulfide biosynthesis; sulfite from sulfate.</text>
</comment>
<evidence type="ECO:0000256" key="3">
    <source>
        <dbReference type="ARBA" id="ARBA00024327"/>
    </source>
</evidence>
<feature type="region of interest" description="Disordered" evidence="5">
    <location>
        <begin position="214"/>
        <end position="238"/>
    </location>
</feature>
<keyword evidence="4" id="KW-0963">Cytoplasm</keyword>
<dbReference type="GO" id="GO:0070814">
    <property type="term" value="P:hydrogen sulfide biosynthetic process"/>
    <property type="evidence" value="ECO:0007669"/>
    <property type="project" value="UniProtKB-UniRule"/>
</dbReference>
<dbReference type="GO" id="GO:0051539">
    <property type="term" value="F:4 iron, 4 sulfur cluster binding"/>
    <property type="evidence" value="ECO:0007669"/>
    <property type="project" value="UniProtKB-UniRule"/>
</dbReference>
<feature type="domain" description="Phosphoadenosine phosphosulphate reductase" evidence="6">
    <location>
        <begin position="48"/>
        <end position="214"/>
    </location>
</feature>
<keyword evidence="2 4" id="KW-0560">Oxidoreductase</keyword>
<feature type="binding site" evidence="4">
    <location>
        <position position="208"/>
    </location>
    <ligand>
        <name>[4Fe-4S] cluster</name>
        <dbReference type="ChEBI" id="CHEBI:49883"/>
    </ligand>
</feature>
<dbReference type="GO" id="GO:0004604">
    <property type="term" value="F:phosphoadenylyl-sulfate reductase (thioredoxin) activity"/>
    <property type="evidence" value="ECO:0007669"/>
    <property type="project" value="UniProtKB-UniRule"/>
</dbReference>
<proteinExistence type="inferred from homology"/>
<dbReference type="RefSeq" id="WP_211602692.1">
    <property type="nucleotide sequence ID" value="NZ_JAGSNF010000012.1"/>
</dbReference>
<dbReference type="NCBIfam" id="TIGR00434">
    <property type="entry name" value="cysH"/>
    <property type="match status" value="1"/>
</dbReference>
<dbReference type="Pfam" id="PF01507">
    <property type="entry name" value="PAPS_reduct"/>
    <property type="match status" value="1"/>
</dbReference>
<sequence length="238" mass="26247">MTAVATRTRRTPDQLRALAEEGERLVGDGTADEIVAWVAETFPERIAVASSMETGVLCHLVSQHVPGVDVLFLDTGYHFAETLEARADVEDRIDVNVVDVRARMSVAEQDAAYGPRLHDRDPEACCRMRKVEPLREALTGYEVWMSGVRRDESPDRADTPAVTFDETNGIVKVNPLVSWSQDTMTGYGLRHRVPTNLLLSPMYPSIGCEPCTSPVAPGDDPRSGRWAGRGKTECGIHR</sequence>
<dbReference type="PANTHER" id="PTHR46509:SF1">
    <property type="entry name" value="PHOSPHOADENOSINE PHOSPHOSULFATE REDUCTASE"/>
    <property type="match status" value="1"/>
</dbReference>
<dbReference type="InterPro" id="IPR002500">
    <property type="entry name" value="PAPS_reduct_dom"/>
</dbReference>
<dbReference type="CDD" id="cd23945">
    <property type="entry name" value="PAPS_reductase"/>
    <property type="match status" value="1"/>
</dbReference>
<dbReference type="InterPro" id="IPR014729">
    <property type="entry name" value="Rossmann-like_a/b/a_fold"/>
</dbReference>
<comment type="caution">
    <text evidence="7">The sequence shown here is derived from an EMBL/GenBank/DDBJ whole genome shotgun (WGS) entry which is preliminary data.</text>
</comment>
<comment type="subcellular location">
    <subcellularLocation>
        <location evidence="4">Cytoplasm</location>
    </subcellularLocation>
</comment>
<evidence type="ECO:0000313" key="8">
    <source>
        <dbReference type="Proteomes" id="UP000677016"/>
    </source>
</evidence>
<reference evidence="7" key="1">
    <citation type="submission" date="2021-04" db="EMBL/GenBank/DDBJ databases">
        <title>Phycicoccus avicenniae sp. nov., a novel endophytic actinomycetes isolated from branch of Avicennia mariana.</title>
        <authorList>
            <person name="Tuo L."/>
        </authorList>
    </citation>
    <scope>NUCLEOTIDE SEQUENCE</scope>
    <source>
        <strain evidence="7">BSK3Z-2</strain>
    </source>
</reference>
<keyword evidence="4" id="KW-0408">Iron</keyword>
<dbReference type="AlphaFoldDB" id="A0A941D7A9"/>
<dbReference type="HAMAP" id="MF_00063">
    <property type="entry name" value="CysH"/>
    <property type="match status" value="1"/>
</dbReference>
<dbReference type="GO" id="GO:0019379">
    <property type="term" value="P:sulfate assimilation, phosphoadenylyl sulfate reduction by phosphoadenylyl-sulfate reductase (thioredoxin)"/>
    <property type="evidence" value="ECO:0007669"/>
    <property type="project" value="UniProtKB-UniRule"/>
</dbReference>
<dbReference type="SUPFAM" id="SSF52402">
    <property type="entry name" value="Adenine nucleotide alpha hydrolases-like"/>
    <property type="match status" value="1"/>
</dbReference>
<feature type="binding site" evidence="4">
    <location>
        <position position="211"/>
    </location>
    <ligand>
        <name>[4Fe-4S] cluster</name>
        <dbReference type="ChEBI" id="CHEBI:49883"/>
    </ligand>
</feature>
<feature type="binding site" evidence="4">
    <location>
        <position position="126"/>
    </location>
    <ligand>
        <name>[4Fe-4S] cluster</name>
        <dbReference type="ChEBI" id="CHEBI:49883"/>
    </ligand>
</feature>
<accession>A0A941D7A9</accession>
<comment type="function">
    <text evidence="4">Catalyzes the formation of sulfite from adenosine 5'-phosphosulfate (APS) using thioredoxin as an electron donor.</text>
</comment>
<name>A0A941D7A9_9MICO</name>
<comment type="similarity">
    <text evidence="1 4">Belongs to the PAPS reductase family. CysH subfamily.</text>
</comment>
<dbReference type="GO" id="GO:0046872">
    <property type="term" value="F:metal ion binding"/>
    <property type="evidence" value="ECO:0007669"/>
    <property type="project" value="UniProtKB-KW"/>
</dbReference>
<comment type="cofactor">
    <cofactor evidence="4">
        <name>[4Fe-4S] cluster</name>
        <dbReference type="ChEBI" id="CHEBI:49883"/>
    </cofactor>
    <text evidence="4">Binds 1 [4Fe-4S] cluster per subunit.</text>
</comment>
<dbReference type="NCBIfam" id="NF002537">
    <property type="entry name" value="PRK02090.1"/>
    <property type="match status" value="1"/>
</dbReference>
<protein>
    <recommendedName>
        <fullName evidence="4">Adenosine 5'-phosphosulfate reductase</fullName>
        <shortName evidence="4">APS reductase</shortName>
        <ecNumber evidence="4">1.8.4.10</ecNumber>
    </recommendedName>
    <alternativeName>
        <fullName evidence="4">5'-adenylylsulfate reductase</fullName>
    </alternativeName>
    <alternativeName>
        <fullName evidence="4">Thioredoxin-dependent 5'-adenylylsulfate reductase</fullName>
    </alternativeName>
</protein>
<keyword evidence="4" id="KW-0411">Iron-sulfur</keyword>
<feature type="binding site" evidence="4">
    <location>
        <position position="125"/>
    </location>
    <ligand>
        <name>[4Fe-4S] cluster</name>
        <dbReference type="ChEBI" id="CHEBI:49883"/>
    </ligand>
</feature>
<gene>
    <name evidence="4" type="primary">cysH</name>
    <name evidence="7" type="ORF">KC207_09020</name>
</gene>
<dbReference type="PIRSF" id="PIRSF000857">
    <property type="entry name" value="PAPS_reductase"/>
    <property type="match status" value="1"/>
</dbReference>